<evidence type="ECO:0000256" key="3">
    <source>
        <dbReference type="ARBA" id="ARBA00022692"/>
    </source>
</evidence>
<dbReference type="Proteomes" id="UP000996601">
    <property type="component" value="Unassembled WGS sequence"/>
</dbReference>
<dbReference type="PANTHER" id="PTHR32309:SF13">
    <property type="entry name" value="FERRIC ENTEROBACTIN TRANSPORT PROTEIN FEPE"/>
    <property type="match status" value="1"/>
</dbReference>
<dbReference type="EMBL" id="WHSB02000001">
    <property type="protein sequence ID" value="MCQ4628555.1"/>
    <property type="molecule type" value="Genomic_DNA"/>
</dbReference>
<dbReference type="Pfam" id="PF02706">
    <property type="entry name" value="Wzz"/>
    <property type="match status" value="1"/>
</dbReference>
<protein>
    <submittedName>
        <fullName evidence="10">GumC family protein</fullName>
    </submittedName>
</protein>
<dbReference type="InterPro" id="IPR003856">
    <property type="entry name" value="LPS_length_determ_N"/>
</dbReference>
<keyword evidence="2" id="KW-1003">Cell membrane</keyword>
<accession>A0ABT1R062</accession>
<keyword evidence="3 7" id="KW-0812">Transmembrane</keyword>
<gene>
    <name evidence="10" type="ORF">GB927_000830</name>
</gene>
<keyword evidence="4 7" id="KW-1133">Transmembrane helix</keyword>
<dbReference type="InterPro" id="IPR050445">
    <property type="entry name" value="Bact_polysacc_biosynth/exp"/>
</dbReference>
<sequence>MENRNGEGLIDPWAIARKLYQRLPLIALIAAVAVGLTAAYVFTAAPVYTAWTRIVVDPASRKPFEDKNAPSLLGSEVLGLDTQLLIVSSAAVLEPVVAELKLTEDPEFAKEAAGDAPERRAAKVMAALAKAVTVSREGATYIISIGVKSESAQKSADLSQAIAKSYLREQQQFQLNSSQQLAEQIDSRLVGLRERVRETEEKVQKFRAEKRLQSAVDGSLLVGQELGGLNAQLVEARSALATATAASEEIQRYFQREIEPTALGEVVNSPRVTQLLQEYSRAVRSEASLASGLLPQHPSLLRAKAEVARISSLVRAEIQSIGEGKKVELDVAQQRVANLERQMETVRSSSNVGEEDLIMLRELETEAKSTRAVYENVLGRAKEVANLEQITMPVARIISPAQPPEDPSWPRKKVLVALAGVVGVALGVFLVVVLEVWRQLRARYSPAPVVSESKVEPVETVVVEAAPVETVQVTETVQPVPRRRIVYTGSPKISTGYPKR</sequence>
<evidence type="ECO:0000256" key="4">
    <source>
        <dbReference type="ARBA" id="ARBA00022989"/>
    </source>
</evidence>
<evidence type="ECO:0000256" key="7">
    <source>
        <dbReference type="SAM" id="Phobius"/>
    </source>
</evidence>
<comment type="caution">
    <text evidence="10">The sequence shown here is derived from an EMBL/GenBank/DDBJ whole genome shotgun (WGS) entry which is preliminary data.</text>
</comment>
<comment type="subcellular location">
    <subcellularLocation>
        <location evidence="1">Cell membrane</location>
        <topology evidence="1">Multi-pass membrane protein</topology>
    </subcellularLocation>
</comment>
<feature type="domain" description="Tyrosine-protein kinase G-rich" evidence="9">
    <location>
        <begin position="362"/>
        <end position="433"/>
    </location>
</feature>
<dbReference type="PANTHER" id="PTHR32309">
    <property type="entry name" value="TYROSINE-PROTEIN KINASE"/>
    <property type="match status" value="1"/>
</dbReference>
<evidence type="ECO:0000259" key="9">
    <source>
        <dbReference type="Pfam" id="PF13807"/>
    </source>
</evidence>
<feature type="transmembrane region" description="Helical" evidence="7">
    <location>
        <begin position="414"/>
        <end position="437"/>
    </location>
</feature>
<evidence type="ECO:0000313" key="11">
    <source>
        <dbReference type="Proteomes" id="UP000996601"/>
    </source>
</evidence>
<evidence type="ECO:0000313" key="10">
    <source>
        <dbReference type="EMBL" id="MCQ4628555.1"/>
    </source>
</evidence>
<dbReference type="Pfam" id="PF13807">
    <property type="entry name" value="GNVR"/>
    <property type="match status" value="1"/>
</dbReference>
<feature type="transmembrane region" description="Helical" evidence="7">
    <location>
        <begin position="25"/>
        <end position="51"/>
    </location>
</feature>
<evidence type="ECO:0000256" key="5">
    <source>
        <dbReference type="ARBA" id="ARBA00023136"/>
    </source>
</evidence>
<feature type="domain" description="Polysaccharide chain length determinant N-terminal" evidence="8">
    <location>
        <begin position="14"/>
        <end position="100"/>
    </location>
</feature>
<evidence type="ECO:0000256" key="6">
    <source>
        <dbReference type="SAM" id="Coils"/>
    </source>
</evidence>
<name>A0ABT1R062_9HYPH</name>
<evidence type="ECO:0000256" key="2">
    <source>
        <dbReference type="ARBA" id="ARBA00022475"/>
    </source>
</evidence>
<dbReference type="InterPro" id="IPR032807">
    <property type="entry name" value="GNVR"/>
</dbReference>
<keyword evidence="11" id="KW-1185">Reference proteome</keyword>
<evidence type="ECO:0000256" key="1">
    <source>
        <dbReference type="ARBA" id="ARBA00004651"/>
    </source>
</evidence>
<reference evidence="10" key="1">
    <citation type="submission" date="2021-07" db="EMBL/GenBank/DDBJ databases">
        <title>Shinella sp. nov., a novel member of the genus Shinella from water.</title>
        <authorList>
            <person name="Deng Y."/>
        </authorList>
    </citation>
    <scope>NUCLEOTIDE SEQUENCE</scope>
    <source>
        <strain evidence="10">CPCC 100929</strain>
    </source>
</reference>
<organism evidence="10 11">
    <name type="scientific">Shinella lacus</name>
    <dbReference type="NCBI Taxonomy" id="2654216"/>
    <lineage>
        <taxon>Bacteria</taxon>
        <taxon>Pseudomonadati</taxon>
        <taxon>Pseudomonadota</taxon>
        <taxon>Alphaproteobacteria</taxon>
        <taxon>Hyphomicrobiales</taxon>
        <taxon>Rhizobiaceae</taxon>
        <taxon>Shinella</taxon>
    </lineage>
</organism>
<feature type="coiled-coil region" evidence="6">
    <location>
        <begin position="182"/>
        <end position="209"/>
    </location>
</feature>
<dbReference type="RefSeq" id="WP_256114596.1">
    <property type="nucleotide sequence ID" value="NZ_WHSB02000001.1"/>
</dbReference>
<proteinExistence type="predicted"/>
<keyword evidence="6" id="KW-0175">Coiled coil</keyword>
<feature type="coiled-coil region" evidence="6">
    <location>
        <begin position="322"/>
        <end position="349"/>
    </location>
</feature>
<evidence type="ECO:0000259" key="8">
    <source>
        <dbReference type="Pfam" id="PF02706"/>
    </source>
</evidence>
<keyword evidence="5 7" id="KW-0472">Membrane</keyword>